<evidence type="ECO:0000256" key="2">
    <source>
        <dbReference type="ARBA" id="ARBA00022730"/>
    </source>
</evidence>
<dbReference type="PANTHER" id="PTHR15239:SF6">
    <property type="entry name" value="RIBOSOME QUALITY CONTROL COMPLEX SUBUNIT NEMF"/>
    <property type="match status" value="1"/>
</dbReference>
<dbReference type="GO" id="GO:1990112">
    <property type="term" value="C:RQC complex"/>
    <property type="evidence" value="ECO:0007669"/>
    <property type="project" value="TreeGrafter"/>
</dbReference>
<comment type="function">
    <text evidence="5">Key component of the ribosome quality control system (RQC), a ribosome-associated complex that mediates the extraction of incompletely synthesized nascent chains from stalled ribosomes and their subsequent degradation. RqcH recruits Ala-charged tRNA, and with RqcP directs the elongation of stalled nascent chains on 50S ribosomal subunits, leading to non-templated C-terminal alanine extensions (Ala tail). The Ala tail promotes nascent chain degradation. May add between 1 and at least 8 Ala residues. Binds to stalled 50S ribosomal subunits.</text>
</comment>
<dbReference type="GO" id="GO:0000049">
    <property type="term" value="F:tRNA binding"/>
    <property type="evidence" value="ECO:0007669"/>
    <property type="project" value="UniProtKB-UniRule"/>
</dbReference>
<accession>A0A1T0C9C7</accession>
<dbReference type="RefSeq" id="WP_078352243.1">
    <property type="nucleotide sequence ID" value="NZ_MUYO01000001.1"/>
</dbReference>
<dbReference type="GO" id="GO:0043023">
    <property type="term" value="F:ribosomal large subunit binding"/>
    <property type="evidence" value="ECO:0007669"/>
    <property type="project" value="UniProtKB-UniRule"/>
</dbReference>
<dbReference type="Proteomes" id="UP000190652">
    <property type="component" value="Unassembled WGS sequence"/>
</dbReference>
<dbReference type="Gene3D" id="2.30.310.10">
    <property type="entry name" value="ibrinogen binding protein from staphylococcus aureus domain"/>
    <property type="match status" value="1"/>
</dbReference>
<feature type="domain" description="NFACT RNA-binding" evidence="6">
    <location>
        <begin position="434"/>
        <end position="519"/>
    </location>
</feature>
<dbReference type="Pfam" id="PF05670">
    <property type="entry name" value="NFACT-R_1"/>
    <property type="match status" value="1"/>
</dbReference>
<dbReference type="EMBL" id="MUYO01000001">
    <property type="protein sequence ID" value="OOS18932.1"/>
    <property type="molecule type" value="Genomic_DNA"/>
</dbReference>
<dbReference type="FunFam" id="2.30.310.10:FF:000004">
    <property type="entry name" value="Fibronectin-binding protein A"/>
    <property type="match status" value="1"/>
</dbReference>
<evidence type="ECO:0000256" key="3">
    <source>
        <dbReference type="ARBA" id="ARBA00022884"/>
    </source>
</evidence>
<dbReference type="PANTHER" id="PTHR15239">
    <property type="entry name" value="NUCLEAR EXPORT MEDIATOR FACTOR NEMF"/>
    <property type="match status" value="1"/>
</dbReference>
<keyword evidence="3 5" id="KW-0694">RNA-binding</keyword>
<evidence type="ECO:0000313" key="7">
    <source>
        <dbReference type="EMBL" id="OOS18932.1"/>
    </source>
</evidence>
<comment type="subunit">
    <text evidence="5">Associates with stalled 50S ribosomal subunits. Binds to RqcP.</text>
</comment>
<dbReference type="InterPro" id="IPR043682">
    <property type="entry name" value="RqcH_bacterial"/>
</dbReference>
<keyword evidence="5" id="KW-0175">Coiled coil</keyword>
<feature type="coiled-coil region" evidence="5">
    <location>
        <begin position="269"/>
        <end position="304"/>
    </location>
</feature>
<evidence type="ECO:0000256" key="5">
    <source>
        <dbReference type="HAMAP-Rule" id="MF_00844"/>
    </source>
</evidence>
<evidence type="ECO:0000259" key="6">
    <source>
        <dbReference type="Pfam" id="PF05670"/>
    </source>
</evidence>
<dbReference type="InterPro" id="IPR051608">
    <property type="entry name" value="RQC_Subunit_NEMF"/>
</dbReference>
<organism evidence="7 8">
    <name type="scientific">Streptococcus mitis</name>
    <dbReference type="NCBI Taxonomy" id="28037"/>
    <lineage>
        <taxon>Bacteria</taxon>
        <taxon>Bacillati</taxon>
        <taxon>Bacillota</taxon>
        <taxon>Bacilli</taxon>
        <taxon>Lactobacillales</taxon>
        <taxon>Streptococcaceae</taxon>
        <taxon>Streptococcus</taxon>
        <taxon>Streptococcus mitis group</taxon>
    </lineage>
</organism>
<comment type="similarity">
    <text evidence="5">Belongs to the NEMF family.</text>
</comment>
<evidence type="ECO:0000256" key="1">
    <source>
        <dbReference type="ARBA" id="ARBA00022555"/>
    </source>
</evidence>
<dbReference type="HAMAP" id="MF_00844_B">
    <property type="entry name" value="RqcH_B"/>
    <property type="match status" value="1"/>
</dbReference>
<dbReference type="Gene3D" id="3.40.970.40">
    <property type="entry name" value="fibrinogen binding protein from staphylococcus aureus domain like"/>
    <property type="match status" value="1"/>
</dbReference>
<dbReference type="InterPro" id="IPR008532">
    <property type="entry name" value="NFACT_RNA-bd"/>
</dbReference>
<gene>
    <name evidence="5" type="primary">rqcH</name>
    <name evidence="7" type="ORF">B0686_02995</name>
</gene>
<name>A0A1T0C9C7_STRMT</name>
<dbReference type="GO" id="GO:0072344">
    <property type="term" value="P:rescue of stalled ribosome"/>
    <property type="evidence" value="ECO:0007669"/>
    <property type="project" value="UniProtKB-UniRule"/>
</dbReference>
<protein>
    <recommendedName>
        <fullName evidence="5">Rqc2 homolog RqcH</fullName>
        <shortName evidence="5">RqcH</shortName>
    </recommendedName>
</protein>
<evidence type="ECO:0000256" key="4">
    <source>
        <dbReference type="ARBA" id="ARBA00022917"/>
    </source>
</evidence>
<keyword evidence="2 5" id="KW-0699">rRNA-binding</keyword>
<evidence type="ECO:0000313" key="8">
    <source>
        <dbReference type="Proteomes" id="UP000190652"/>
    </source>
</evidence>
<proteinExistence type="inferred from homology"/>
<reference evidence="7 8" key="1">
    <citation type="submission" date="2017-02" db="EMBL/GenBank/DDBJ databases">
        <title>Draft genome sequence of Streptococcus mitis CCUG 63687.</title>
        <authorList>
            <person name="Salva-Serra F."/>
            <person name="Engstrom-Jakobsson H."/>
            <person name="Thorell K."/>
            <person name="Jaen-Luchoro D."/>
            <person name="Gonzales-Siles L."/>
            <person name="Karlsson R."/>
            <person name="Yazdan S."/>
            <person name="Boulund F."/>
            <person name="Johnning A."/>
            <person name="Engstrand L."/>
            <person name="Kristiansson E."/>
            <person name="Moore E."/>
        </authorList>
    </citation>
    <scope>NUCLEOTIDE SEQUENCE [LARGE SCALE GENOMIC DNA]</scope>
    <source>
        <strain evidence="7 8">CCUG 63687</strain>
    </source>
</reference>
<dbReference type="Pfam" id="PF05833">
    <property type="entry name" value="NFACT_N"/>
    <property type="match status" value="1"/>
</dbReference>
<keyword evidence="1 5" id="KW-0820">tRNA-binding</keyword>
<dbReference type="AlphaFoldDB" id="A0A1T0C9C7"/>
<keyword evidence="4 5" id="KW-0648">Protein biosynthesis</keyword>
<dbReference type="GO" id="GO:0019843">
    <property type="term" value="F:rRNA binding"/>
    <property type="evidence" value="ECO:0007669"/>
    <property type="project" value="UniProtKB-UniRule"/>
</dbReference>
<sequence length="551" mass="63364">MSFDGFFLHHMVEELRRELVNGRIQKINQPFEQELVLQIRSNRQSHRLLLSAHPVFGRIQLTQTTFENPAQPSTFIMVLRKYLQGALIESIEQVENDRIVEMTVSNKNEIGDHIQATLIIEIMGKHSNILLVDKSSHKILEVIKHVGFSQNSYRTLLPGSTYIAPPSTESLNPFTIKDEKLFEILQTQETTAKNLQILFQGLGRDTTNELEKILVSDKLATFRNFFNQETKPCLTETSFSPVPFANQEGEPFASLSDLLDTYYKDKAERDRVKQQASELIRRVENELQKNRHKLKKQEKELLATDNAEEFRQKGELLTTFLHQVPNDQDQVILDNYYTNQPITIALDKALTPNQNAQRYFKRYQKLKEAVKYLTDLIEEAKATILYLESVETVLNQAGLEEIAEIREELIQTGFIRRRQREKIQKRKKPEQYLASDGKTIIYVGRNNLQNEELTFKMARKEELWFHAKDIPGSHVVISGNLAPSDEVKTDAAELAAYFSQGRLSNLVQVDMIEVKKLNKPTGGKPGFVTYTGQKTLRVTPDPEKIASMKKS</sequence>
<comment type="caution">
    <text evidence="7">The sequence shown here is derived from an EMBL/GenBank/DDBJ whole genome shotgun (WGS) entry which is preliminary data.</text>
</comment>